<evidence type="ECO:0000313" key="1">
    <source>
        <dbReference type="EMBL" id="TBU04357.1"/>
    </source>
</evidence>
<reference evidence="1 2" key="1">
    <citation type="submission" date="2017-12" db="EMBL/GenBank/DDBJ databases">
        <authorList>
            <person name="Pombert J.-F."/>
            <person name="Haag K.L."/>
            <person name="Ebert D."/>
        </authorList>
    </citation>
    <scope>NUCLEOTIDE SEQUENCE [LARGE SCALE GENOMIC DNA]</scope>
    <source>
        <strain evidence="1">BE-OM-2</strain>
    </source>
</reference>
<name>A0A4Q9L9E8_9MICR</name>
<comment type="caution">
    <text evidence="1">The sequence shown here is derived from an EMBL/GenBank/DDBJ whole genome shotgun (WGS) entry which is preliminary data.</text>
</comment>
<keyword evidence="2" id="KW-1185">Reference proteome</keyword>
<protein>
    <submittedName>
        <fullName evidence="1">Uncharacterized protein</fullName>
    </submittedName>
</protein>
<sequence>MKDQIKVLNLWADYFKGYLNETMQIKEKELEFSSIQTEPTNNINISKPQLFEIEEVIFSRKKRKNGAPKRNFISNLECLEARGVSSIEIRSL</sequence>
<gene>
    <name evidence="1" type="ORF">CWI36_0774p0010</name>
</gene>
<evidence type="ECO:0000313" key="2">
    <source>
        <dbReference type="Proteomes" id="UP000291404"/>
    </source>
</evidence>
<organism evidence="1 2">
    <name type="scientific">Hamiltosporidium magnivora</name>
    <dbReference type="NCBI Taxonomy" id="148818"/>
    <lineage>
        <taxon>Eukaryota</taxon>
        <taxon>Fungi</taxon>
        <taxon>Fungi incertae sedis</taxon>
        <taxon>Microsporidia</taxon>
        <taxon>Dubosqiidae</taxon>
        <taxon>Hamiltosporidium</taxon>
    </lineage>
</organism>
<accession>A0A4Q9L9E8</accession>
<proteinExistence type="predicted"/>
<dbReference type="Proteomes" id="UP000291404">
    <property type="component" value="Unassembled WGS sequence"/>
</dbReference>
<dbReference type="VEuPathDB" id="MicrosporidiaDB:CWI36_0774p0010"/>
<dbReference type="EMBL" id="PITI01000774">
    <property type="protein sequence ID" value="TBU04357.1"/>
    <property type="molecule type" value="Genomic_DNA"/>
</dbReference>
<dbReference type="AlphaFoldDB" id="A0A4Q9L9E8"/>